<dbReference type="PANTHER" id="PTHR40278:SF1">
    <property type="entry name" value="DNA UTILIZATION PROTEIN HOFN"/>
    <property type="match status" value="1"/>
</dbReference>
<evidence type="ECO:0000313" key="2">
    <source>
        <dbReference type="EMBL" id="GAL59334.1"/>
    </source>
</evidence>
<dbReference type="OrthoDB" id="6561867at2"/>
<protein>
    <submittedName>
        <fullName evidence="2">Putative DNA utilization protein HofN</fullName>
    </submittedName>
</protein>
<organism evidence="2 3">
    <name type="scientific">Pseudescherichia vulneris NBRC 102420</name>
    <dbReference type="NCBI Taxonomy" id="1115515"/>
    <lineage>
        <taxon>Bacteria</taxon>
        <taxon>Pseudomonadati</taxon>
        <taxon>Pseudomonadota</taxon>
        <taxon>Gammaproteobacteria</taxon>
        <taxon>Enterobacterales</taxon>
        <taxon>Enterobacteriaceae</taxon>
        <taxon>Pseudescherichia</taxon>
    </lineage>
</organism>
<proteinExistence type="predicted"/>
<dbReference type="InterPro" id="IPR007813">
    <property type="entry name" value="PilN"/>
</dbReference>
<evidence type="ECO:0000256" key="1">
    <source>
        <dbReference type="SAM" id="Phobius"/>
    </source>
</evidence>
<sequence length="179" mass="20530">MAQAVNFLPWRARQQRRCLRVWITIFSATVLLIVLLAAMLRMHALQENQRLRQVQQAGVTLQVGLAQRHARLLAQQAERQARQQRDQRLQATREWQQTLTRLADMLPEQVWLSELRFQQGTLSLAGYAVSFMALGQLEKALNAIPGLRMDKPGAASRDAQGRWQFNYTLLLDVPHAPQP</sequence>
<dbReference type="eggNOG" id="COG3166">
    <property type="taxonomic scope" value="Bacteria"/>
</dbReference>
<dbReference type="RefSeq" id="WP_042393117.1">
    <property type="nucleotide sequence ID" value="NZ_BBMZ01000016.1"/>
</dbReference>
<keyword evidence="1" id="KW-0812">Transmembrane</keyword>
<keyword evidence="1" id="KW-0472">Membrane</keyword>
<keyword evidence="1" id="KW-1133">Transmembrane helix</keyword>
<name>A0A090V7T6_PSEVU</name>
<accession>A0A090V7T6</accession>
<dbReference type="Proteomes" id="UP000029462">
    <property type="component" value="Unassembled WGS sequence"/>
</dbReference>
<reference evidence="2 3" key="1">
    <citation type="submission" date="2014-09" db="EMBL/GenBank/DDBJ databases">
        <title>Whole genome shotgun sequence of Escherichia vulneris NBRC 102420.</title>
        <authorList>
            <person name="Yoshida Y."/>
            <person name="Hosoyama A."/>
            <person name="Tsuchikane K."/>
            <person name="Ohji S."/>
            <person name="Ichikawa N."/>
            <person name="Kimura A."/>
            <person name="Yamazoe A."/>
            <person name="Ezaki T."/>
            <person name="Fujita N."/>
        </authorList>
    </citation>
    <scope>NUCLEOTIDE SEQUENCE [LARGE SCALE GENOMIC DNA]</scope>
    <source>
        <strain evidence="2 3">NBRC 102420</strain>
    </source>
</reference>
<comment type="caution">
    <text evidence="2">The sequence shown here is derived from an EMBL/GenBank/DDBJ whole genome shotgun (WGS) entry which is preliminary data.</text>
</comment>
<gene>
    <name evidence="2" type="primary">hofN</name>
    <name evidence="2" type="ORF">EV102420_16_00530</name>
</gene>
<dbReference type="AlphaFoldDB" id="A0A090V7T6"/>
<dbReference type="PANTHER" id="PTHR40278">
    <property type="entry name" value="DNA UTILIZATION PROTEIN HOFN"/>
    <property type="match status" value="1"/>
</dbReference>
<dbReference type="EMBL" id="BBMZ01000016">
    <property type="protein sequence ID" value="GAL59334.1"/>
    <property type="molecule type" value="Genomic_DNA"/>
</dbReference>
<keyword evidence="3" id="KW-1185">Reference proteome</keyword>
<dbReference type="InterPro" id="IPR052534">
    <property type="entry name" value="Extracell_DNA_Util/SecSys_Comp"/>
</dbReference>
<feature type="transmembrane region" description="Helical" evidence="1">
    <location>
        <begin position="21"/>
        <end position="40"/>
    </location>
</feature>
<dbReference type="STRING" id="1115515.EV102420_16_00530"/>
<evidence type="ECO:0000313" key="3">
    <source>
        <dbReference type="Proteomes" id="UP000029462"/>
    </source>
</evidence>
<dbReference type="Pfam" id="PF05137">
    <property type="entry name" value="PilN"/>
    <property type="match status" value="1"/>
</dbReference>